<dbReference type="Proteomes" id="UP001597357">
    <property type="component" value="Unassembled WGS sequence"/>
</dbReference>
<evidence type="ECO:0000313" key="2">
    <source>
        <dbReference type="Proteomes" id="UP001597357"/>
    </source>
</evidence>
<sequence length="95" mass="11210">MKQHKDKQTSICERLAIYYDKMQYQPISWRKRLRVYGHLLLCKACKKYAKRSAKLTRLMQQLPHQKLSAKDLDYLKSKLQANNTIAPTGRATTKK</sequence>
<evidence type="ECO:0008006" key="3">
    <source>
        <dbReference type="Google" id="ProtNLM"/>
    </source>
</evidence>
<organism evidence="1 2">
    <name type="scientific">Mesonia sediminis</name>
    <dbReference type="NCBI Taxonomy" id="1703946"/>
    <lineage>
        <taxon>Bacteria</taxon>
        <taxon>Pseudomonadati</taxon>
        <taxon>Bacteroidota</taxon>
        <taxon>Flavobacteriia</taxon>
        <taxon>Flavobacteriales</taxon>
        <taxon>Flavobacteriaceae</taxon>
        <taxon>Mesonia</taxon>
    </lineage>
</organism>
<reference evidence="2" key="1">
    <citation type="journal article" date="2019" name="Int. J. Syst. Evol. Microbiol.">
        <title>The Global Catalogue of Microorganisms (GCM) 10K type strain sequencing project: providing services to taxonomists for standard genome sequencing and annotation.</title>
        <authorList>
            <consortium name="The Broad Institute Genomics Platform"/>
            <consortium name="The Broad Institute Genome Sequencing Center for Infectious Disease"/>
            <person name="Wu L."/>
            <person name="Ma J."/>
        </authorList>
    </citation>
    <scope>NUCLEOTIDE SEQUENCE [LARGE SCALE GENOMIC DNA]</scope>
    <source>
        <strain evidence="2">KCTC 42255</strain>
    </source>
</reference>
<gene>
    <name evidence="1" type="ORF">ACFSQ0_01050</name>
</gene>
<comment type="caution">
    <text evidence="1">The sequence shown here is derived from an EMBL/GenBank/DDBJ whole genome shotgun (WGS) entry which is preliminary data.</text>
</comment>
<keyword evidence="2" id="KW-1185">Reference proteome</keyword>
<proteinExistence type="predicted"/>
<dbReference type="EMBL" id="JBHULZ010000005">
    <property type="protein sequence ID" value="MFD2696571.1"/>
    <property type="molecule type" value="Genomic_DNA"/>
</dbReference>
<name>A0ABW5SA50_9FLAO</name>
<dbReference type="RefSeq" id="WP_379042908.1">
    <property type="nucleotide sequence ID" value="NZ_JBHULZ010000005.1"/>
</dbReference>
<accession>A0ABW5SA50</accession>
<protein>
    <recommendedName>
        <fullName evidence="3">Zinc-finger domain-containing protein</fullName>
    </recommendedName>
</protein>
<evidence type="ECO:0000313" key="1">
    <source>
        <dbReference type="EMBL" id="MFD2696571.1"/>
    </source>
</evidence>